<evidence type="ECO:0000313" key="6">
    <source>
        <dbReference type="EMBL" id="QWB31371.1"/>
    </source>
</evidence>
<evidence type="ECO:0000259" key="5">
    <source>
        <dbReference type="Pfam" id="PF01266"/>
    </source>
</evidence>
<keyword evidence="3" id="KW-0274">FAD</keyword>
<dbReference type="PANTHER" id="PTHR10961:SF7">
    <property type="entry name" value="FAD DEPENDENT OXIDOREDUCTASE DOMAIN-CONTAINING PROTEIN"/>
    <property type="match status" value="1"/>
</dbReference>
<feature type="domain" description="FAD dependent oxidoreductase" evidence="5">
    <location>
        <begin position="5"/>
        <end position="357"/>
    </location>
</feature>
<comment type="cofactor">
    <cofactor evidence="1">
        <name>FAD</name>
        <dbReference type="ChEBI" id="CHEBI:57692"/>
    </cofactor>
</comment>
<keyword evidence="2" id="KW-0285">Flavoprotein</keyword>
<dbReference type="Gene3D" id="3.30.9.10">
    <property type="entry name" value="D-Amino Acid Oxidase, subunit A, domain 2"/>
    <property type="match status" value="1"/>
</dbReference>
<reference evidence="6 7" key="1">
    <citation type="submission" date="2021-05" db="EMBL/GenBank/DDBJ databases">
        <title>Biocontrol using Exiguobacterium acetylicum SI17 against litchi downy blight caused by Peronophythora litchii.</title>
        <authorList>
            <person name="Zheng L."/>
        </authorList>
    </citation>
    <scope>NUCLEOTIDE SEQUENCE [LARGE SCALE GENOMIC DNA]</scope>
    <source>
        <strain evidence="6 7">SI17</strain>
    </source>
</reference>
<dbReference type="PANTHER" id="PTHR10961">
    <property type="entry name" value="PEROXISOMAL SARCOSINE OXIDASE"/>
    <property type="match status" value="1"/>
</dbReference>
<sequence length="380" mass="41524">MSHYDVIIVGAGSMGMAAGYYLSRTDQNILLLDAYNPPHDQASHHGETRIIRHAYGEGEAYVPLALAAQRLWYELEQISGRSLFLNTGVLNAGHRSSRSMQTIIRSAAQYDLPLEILTAEEMRTRWSGLTMPDEYIGCFEPTSGVLKCEDCIEAYRDLAVVNGVDIRTNAKVTTLTAHATGVDVTVGSDTYSADALIVAAGAWSGPLLEQTGLSLPLRPVRKTFAWFEAAEEVFNDAAFPAFAFDTPAGYYYGFPSIAQAGLKIGRHDGGIPVDPNHPRRPFGQEAGDLADLRQFTNTFIPSIDTLSHGKTCLYTMTPDEDFIIDLHPDYPHIAIAAGFSGHGFKFSSLVGKVLSELVIEKSTPEPIAPFSIERFTKVSE</sequence>
<organism evidence="6 7">
    <name type="scientific">Exiguobacterium acetylicum</name>
    <name type="common">Brevibacterium acetylicum</name>
    <dbReference type="NCBI Taxonomy" id="41170"/>
    <lineage>
        <taxon>Bacteria</taxon>
        <taxon>Bacillati</taxon>
        <taxon>Bacillota</taxon>
        <taxon>Bacilli</taxon>
        <taxon>Bacillales</taxon>
        <taxon>Bacillales Family XII. Incertae Sedis</taxon>
        <taxon>Exiguobacterium</taxon>
    </lineage>
</organism>
<dbReference type="Gene3D" id="3.50.50.60">
    <property type="entry name" value="FAD/NAD(P)-binding domain"/>
    <property type="match status" value="1"/>
</dbReference>
<evidence type="ECO:0000256" key="1">
    <source>
        <dbReference type="ARBA" id="ARBA00001974"/>
    </source>
</evidence>
<keyword evidence="7" id="KW-1185">Reference proteome</keyword>
<dbReference type="NCBIfam" id="NF008425">
    <property type="entry name" value="PRK11259.1"/>
    <property type="match status" value="1"/>
</dbReference>
<dbReference type="Pfam" id="PF01266">
    <property type="entry name" value="DAO"/>
    <property type="match status" value="1"/>
</dbReference>
<evidence type="ECO:0000313" key="7">
    <source>
        <dbReference type="Proteomes" id="UP000679498"/>
    </source>
</evidence>
<evidence type="ECO:0000256" key="2">
    <source>
        <dbReference type="ARBA" id="ARBA00022630"/>
    </source>
</evidence>
<dbReference type="InterPro" id="IPR006076">
    <property type="entry name" value="FAD-dep_OxRdtase"/>
</dbReference>
<dbReference type="Proteomes" id="UP000679498">
    <property type="component" value="Chromosome"/>
</dbReference>
<evidence type="ECO:0000256" key="3">
    <source>
        <dbReference type="ARBA" id="ARBA00022827"/>
    </source>
</evidence>
<evidence type="ECO:0000256" key="4">
    <source>
        <dbReference type="ARBA" id="ARBA00023002"/>
    </source>
</evidence>
<protein>
    <submittedName>
        <fullName evidence="6">N-methyl-L-tryptophan oxidase</fullName>
        <ecNumber evidence="6">1.5.3.2</ecNumber>
    </submittedName>
</protein>
<dbReference type="RefSeq" id="WP_069940468.1">
    <property type="nucleotide sequence ID" value="NZ_CP075897.1"/>
</dbReference>
<dbReference type="GeneID" id="88811400"/>
<name>A0ABX8GD52_EXIAC</name>
<accession>A0ABX8GD52</accession>
<dbReference type="EC" id="1.5.3.2" evidence="6"/>
<dbReference type="InterPro" id="IPR045170">
    <property type="entry name" value="MTOX"/>
</dbReference>
<dbReference type="GO" id="GO:0050131">
    <property type="term" value="F:N-methyl-L-amino-acid oxidase activity"/>
    <property type="evidence" value="ECO:0007669"/>
    <property type="project" value="UniProtKB-EC"/>
</dbReference>
<dbReference type="SUPFAM" id="SSF51905">
    <property type="entry name" value="FAD/NAD(P)-binding domain"/>
    <property type="match status" value="1"/>
</dbReference>
<gene>
    <name evidence="6" type="primary">solA</name>
    <name evidence="6" type="ORF">KKI46_06910</name>
</gene>
<dbReference type="InterPro" id="IPR036188">
    <property type="entry name" value="FAD/NAD-bd_sf"/>
</dbReference>
<keyword evidence="4 6" id="KW-0560">Oxidoreductase</keyword>
<dbReference type="SUPFAM" id="SSF54373">
    <property type="entry name" value="FAD-linked reductases, C-terminal domain"/>
    <property type="match status" value="1"/>
</dbReference>
<dbReference type="EMBL" id="CP075897">
    <property type="protein sequence ID" value="QWB31371.1"/>
    <property type="molecule type" value="Genomic_DNA"/>
</dbReference>
<proteinExistence type="predicted"/>